<dbReference type="EMBL" id="JAAVTX010000004">
    <property type="protein sequence ID" value="NKE46312.1"/>
    <property type="molecule type" value="Genomic_DNA"/>
</dbReference>
<name>A0ABX1F1Y0_9PROT</name>
<dbReference type="InterPro" id="IPR003594">
    <property type="entry name" value="HATPase_dom"/>
</dbReference>
<dbReference type="Pfam" id="PF07228">
    <property type="entry name" value="SpoIIE"/>
    <property type="match status" value="1"/>
</dbReference>
<evidence type="ECO:0000259" key="2">
    <source>
        <dbReference type="Pfam" id="PF13581"/>
    </source>
</evidence>
<accession>A0ABX1F1Y0</accession>
<comment type="caution">
    <text evidence="3">The sequence shown here is derived from an EMBL/GenBank/DDBJ whole genome shotgun (WGS) entry which is preliminary data.</text>
</comment>
<dbReference type="Pfam" id="PF13581">
    <property type="entry name" value="HATPase_c_2"/>
    <property type="match status" value="1"/>
</dbReference>
<dbReference type="InterPro" id="IPR036890">
    <property type="entry name" value="HATPase_C_sf"/>
</dbReference>
<feature type="domain" description="Histidine kinase/HSP90-like ATPase" evidence="2">
    <location>
        <begin position="22"/>
        <end position="132"/>
    </location>
</feature>
<dbReference type="InterPro" id="IPR039248">
    <property type="entry name" value="Ptase_RsbX"/>
</dbReference>
<organism evidence="3 4">
    <name type="scientific">Falsiroseomonas frigidaquae</name>
    <dbReference type="NCBI Taxonomy" id="487318"/>
    <lineage>
        <taxon>Bacteria</taxon>
        <taxon>Pseudomonadati</taxon>
        <taxon>Pseudomonadota</taxon>
        <taxon>Alphaproteobacteria</taxon>
        <taxon>Acetobacterales</taxon>
        <taxon>Roseomonadaceae</taxon>
        <taxon>Falsiroseomonas</taxon>
    </lineage>
</organism>
<dbReference type="PANTHER" id="PTHR35801:SF1">
    <property type="entry name" value="PHOSPHOSERINE PHOSPHATASE RSBX"/>
    <property type="match status" value="1"/>
</dbReference>
<feature type="domain" description="PPM-type phosphatase" evidence="1">
    <location>
        <begin position="176"/>
        <end position="294"/>
    </location>
</feature>
<keyword evidence="4" id="KW-1185">Reference proteome</keyword>
<dbReference type="Proteomes" id="UP000765160">
    <property type="component" value="Unassembled WGS sequence"/>
</dbReference>
<dbReference type="InterPro" id="IPR036457">
    <property type="entry name" value="PPM-type-like_dom_sf"/>
</dbReference>
<dbReference type="SUPFAM" id="SSF81606">
    <property type="entry name" value="PP2C-like"/>
    <property type="match status" value="1"/>
</dbReference>
<gene>
    <name evidence="3" type="ORF">HB662_16110</name>
</gene>
<dbReference type="PANTHER" id="PTHR35801">
    <property type="entry name" value="PHOSPHOSERINE PHOSPHATASE RSBX"/>
    <property type="match status" value="1"/>
</dbReference>
<reference evidence="3 4" key="1">
    <citation type="submission" date="2020-03" db="EMBL/GenBank/DDBJ databases">
        <title>Roseomonas selenitidurans sp. nov. isolated from soil.</title>
        <authorList>
            <person name="Liu H."/>
        </authorList>
    </citation>
    <scope>NUCLEOTIDE SEQUENCE [LARGE SCALE GENOMIC DNA]</scope>
    <source>
        <strain evidence="3 4">JCM 15073</strain>
    </source>
</reference>
<protein>
    <submittedName>
        <fullName evidence="3">SpoIIE family protein phosphatase</fullName>
    </submittedName>
</protein>
<evidence type="ECO:0000259" key="1">
    <source>
        <dbReference type="Pfam" id="PF07228"/>
    </source>
</evidence>
<dbReference type="SUPFAM" id="SSF55874">
    <property type="entry name" value="ATPase domain of HSP90 chaperone/DNA topoisomerase II/histidine kinase"/>
    <property type="match status" value="1"/>
</dbReference>
<dbReference type="InterPro" id="IPR001932">
    <property type="entry name" value="PPM-type_phosphatase-like_dom"/>
</dbReference>
<dbReference type="RefSeq" id="WP_168050810.1">
    <property type="nucleotide sequence ID" value="NZ_JAATJR010000004.1"/>
</dbReference>
<dbReference type="Gene3D" id="3.30.565.10">
    <property type="entry name" value="Histidine kinase-like ATPase, C-terminal domain"/>
    <property type="match status" value="1"/>
</dbReference>
<evidence type="ECO:0000313" key="4">
    <source>
        <dbReference type="Proteomes" id="UP000765160"/>
    </source>
</evidence>
<dbReference type="Gene3D" id="3.60.40.10">
    <property type="entry name" value="PPM-type phosphatase domain"/>
    <property type="match status" value="1"/>
</dbReference>
<evidence type="ECO:0000313" key="3">
    <source>
        <dbReference type="EMBL" id="NKE46312.1"/>
    </source>
</evidence>
<proteinExistence type="predicted"/>
<sequence length="340" mass="35246">MEAVARPDHQHLAVTVALAPDVLEARNTGRAMCEGTTLSPTQRERVALIATELATNLVRHASAGGTMLFRRIDGRAGVECLCLDRGPGMADIAVALRDGASGGPGRGEGLGAVRRLSDAFDIHSRPGLGTAILARVSAEGDEEAGRAGPGVGAVMLAMAGMEQCGDGWMVRPDGLVVVLDGLGHGPEASLAARRAEASVMHGDPDPLHLLHAMHEALRGTRGAVAFVARLEADAVEFAGVGNIAGAIIGGDGIRRLHSSWGVVGGRLGTPGRRRMPWKAGEALLLHSDGVSRAAEAYAAAHLRYADPTLACAIALRDGTTKLDDQTVFIARHGGIESRPH</sequence>